<protein>
    <submittedName>
        <fullName evidence="2">Uncharacterized protein</fullName>
    </submittedName>
</protein>
<evidence type="ECO:0000313" key="2">
    <source>
        <dbReference type="EMBL" id="KAL3750368.1"/>
    </source>
</evidence>
<dbReference type="AlphaFoldDB" id="A0ABD3LID0"/>
<name>A0ABD3LID0_EUCGL</name>
<gene>
    <name evidence="2" type="ORF">ACJRO7_011379</name>
</gene>
<keyword evidence="1" id="KW-0472">Membrane</keyword>
<reference evidence="2 3" key="1">
    <citation type="submission" date="2024-11" db="EMBL/GenBank/DDBJ databases">
        <title>Chromosome-level genome assembly of Eucalyptus globulus Labill. provides insights into its genome evolution.</title>
        <authorList>
            <person name="Li X."/>
        </authorList>
    </citation>
    <scope>NUCLEOTIDE SEQUENCE [LARGE SCALE GENOMIC DNA]</scope>
    <source>
        <strain evidence="2">CL2024</strain>
        <tissue evidence="2">Fresh tender leaves</tissue>
    </source>
</reference>
<dbReference type="Proteomes" id="UP001634007">
    <property type="component" value="Unassembled WGS sequence"/>
</dbReference>
<evidence type="ECO:0000256" key="1">
    <source>
        <dbReference type="SAM" id="Phobius"/>
    </source>
</evidence>
<sequence length="170" mass="18835">MREHLAFNRGASTLASITLIVMCSMLTIVSSGPYVFTVDSNVAPPSSLPYLSRSEADRISPSWIPSTPSCTSFVIRHNSRSFVFLPGASIREKHTALLKYPKGSFSRISPVISMAIFTILGSQLFSWFLRWSDESPKERSENIKRRGIRAPLMDFRGESCHGSVGEFEGG</sequence>
<feature type="transmembrane region" description="Helical" evidence="1">
    <location>
        <begin position="108"/>
        <end position="129"/>
    </location>
</feature>
<proteinExistence type="predicted"/>
<feature type="transmembrane region" description="Helical" evidence="1">
    <location>
        <begin position="12"/>
        <end position="36"/>
    </location>
</feature>
<organism evidence="2 3">
    <name type="scientific">Eucalyptus globulus</name>
    <name type="common">Tasmanian blue gum</name>
    <dbReference type="NCBI Taxonomy" id="34317"/>
    <lineage>
        <taxon>Eukaryota</taxon>
        <taxon>Viridiplantae</taxon>
        <taxon>Streptophyta</taxon>
        <taxon>Embryophyta</taxon>
        <taxon>Tracheophyta</taxon>
        <taxon>Spermatophyta</taxon>
        <taxon>Magnoliopsida</taxon>
        <taxon>eudicotyledons</taxon>
        <taxon>Gunneridae</taxon>
        <taxon>Pentapetalae</taxon>
        <taxon>rosids</taxon>
        <taxon>malvids</taxon>
        <taxon>Myrtales</taxon>
        <taxon>Myrtaceae</taxon>
        <taxon>Myrtoideae</taxon>
        <taxon>Eucalypteae</taxon>
        <taxon>Eucalyptus</taxon>
    </lineage>
</organism>
<keyword evidence="1" id="KW-1133">Transmembrane helix</keyword>
<comment type="caution">
    <text evidence="2">The sequence shown here is derived from an EMBL/GenBank/DDBJ whole genome shotgun (WGS) entry which is preliminary data.</text>
</comment>
<keyword evidence="3" id="KW-1185">Reference proteome</keyword>
<accession>A0ABD3LID0</accession>
<keyword evidence="1" id="KW-0812">Transmembrane</keyword>
<evidence type="ECO:0000313" key="3">
    <source>
        <dbReference type="Proteomes" id="UP001634007"/>
    </source>
</evidence>
<dbReference type="EMBL" id="JBJKBG010000002">
    <property type="protein sequence ID" value="KAL3750368.1"/>
    <property type="molecule type" value="Genomic_DNA"/>
</dbReference>